<dbReference type="GO" id="GO:0005886">
    <property type="term" value="C:plasma membrane"/>
    <property type="evidence" value="ECO:0007669"/>
    <property type="project" value="TreeGrafter"/>
</dbReference>
<dbReference type="InterPro" id="IPR016024">
    <property type="entry name" value="ARM-type_fold"/>
</dbReference>
<dbReference type="InterPro" id="IPR028435">
    <property type="entry name" value="Plakophilin/d_Catenin"/>
</dbReference>
<dbReference type="AlphaFoldDB" id="G5DZZ7"/>
<reference evidence="2" key="1">
    <citation type="submission" date="2011-09" db="EMBL/GenBank/DDBJ databases">
        <title>The odds of duplicate gene persistence after polyploidization.</title>
        <authorList>
            <person name="Chain F.J.J."/>
            <person name="Evans B.J."/>
            <person name="Dushoff J."/>
        </authorList>
    </citation>
    <scope>NUCLEOTIDE SEQUENCE</scope>
    <source>
        <tissue evidence="2">Liver</tissue>
    </source>
</reference>
<evidence type="ECO:0000313" key="2">
    <source>
        <dbReference type="EMBL" id="AEQ16784.1"/>
    </source>
</evidence>
<dbReference type="InterPro" id="IPR011989">
    <property type="entry name" value="ARM-like"/>
</dbReference>
<dbReference type="Gene3D" id="1.25.10.10">
    <property type="entry name" value="Leucine-rich Repeat Variant"/>
    <property type="match status" value="1"/>
</dbReference>
<organism evidence="2">
    <name type="scientific">Pipa carvalhoi</name>
    <name type="common">Carvalho's Surinam toad</name>
    <dbReference type="NCBI Taxonomy" id="191480"/>
    <lineage>
        <taxon>Eukaryota</taxon>
        <taxon>Metazoa</taxon>
        <taxon>Chordata</taxon>
        <taxon>Craniata</taxon>
        <taxon>Vertebrata</taxon>
        <taxon>Euteleostomi</taxon>
        <taxon>Amphibia</taxon>
        <taxon>Batrachia</taxon>
        <taxon>Anura</taxon>
        <taxon>Pipoidea</taxon>
        <taxon>Pipidae</taxon>
        <taxon>Pipinae</taxon>
        <taxon>Pipa</taxon>
    </lineage>
</organism>
<dbReference type="SUPFAM" id="SSF48371">
    <property type="entry name" value="ARM repeat"/>
    <property type="match status" value="1"/>
</dbReference>
<dbReference type="GO" id="GO:0005737">
    <property type="term" value="C:cytoplasm"/>
    <property type="evidence" value="ECO:0007669"/>
    <property type="project" value="TreeGrafter"/>
</dbReference>
<feature type="non-terminal residue" evidence="2">
    <location>
        <position position="95"/>
    </location>
</feature>
<protein>
    <submittedName>
        <fullName evidence="2">Putative plakophilin 4</fullName>
    </submittedName>
</protein>
<dbReference type="GO" id="GO:0005912">
    <property type="term" value="C:adherens junction"/>
    <property type="evidence" value="ECO:0007669"/>
    <property type="project" value="TreeGrafter"/>
</dbReference>
<feature type="non-terminal residue" evidence="2">
    <location>
        <position position="1"/>
    </location>
</feature>
<proteinExistence type="evidence at transcript level"/>
<accession>G5DZZ7</accession>
<dbReference type="PANTHER" id="PTHR10372:SF8">
    <property type="entry name" value="PLAKOPHILIN-4"/>
    <property type="match status" value="1"/>
</dbReference>
<keyword evidence="1" id="KW-0677">Repeat</keyword>
<evidence type="ECO:0000256" key="1">
    <source>
        <dbReference type="ARBA" id="ARBA00022737"/>
    </source>
</evidence>
<dbReference type="EMBL" id="JP286711">
    <property type="protein sequence ID" value="AEQ16784.1"/>
    <property type="molecule type" value="mRNA"/>
</dbReference>
<dbReference type="PANTHER" id="PTHR10372">
    <property type="entry name" value="PLAKOPHILLIN-RELATED"/>
    <property type="match status" value="1"/>
</dbReference>
<name>G5DZZ7_9PIPI</name>
<dbReference type="GO" id="GO:0005634">
    <property type="term" value="C:nucleus"/>
    <property type="evidence" value="ECO:0007669"/>
    <property type="project" value="TreeGrafter"/>
</dbReference>
<dbReference type="GO" id="GO:0098609">
    <property type="term" value="P:cell-cell adhesion"/>
    <property type="evidence" value="ECO:0007669"/>
    <property type="project" value="InterPro"/>
</dbReference>
<sequence length="95" mass="10496">LVTGVLWNLSSCDAVKMTIVRDALSPLTNTVIVPHSGLNNSSFDDDHKMFQSSMVLRKGCMRNLSSAGEEARKQMRYCEGLVDSLLFVIQTCVNT</sequence>